<feature type="non-terminal residue" evidence="2">
    <location>
        <position position="1"/>
    </location>
</feature>
<feature type="compositionally biased region" description="Basic and acidic residues" evidence="1">
    <location>
        <begin position="61"/>
        <end position="70"/>
    </location>
</feature>
<sequence length="70" mass="7624">VEQTDPGRRRTAPREGGRHSAPDRPVPLRGGKPAQPPVGQADHPPSRPAPGQARGAHRRDFRAPQRRAEV</sequence>
<feature type="non-terminal residue" evidence="2">
    <location>
        <position position="70"/>
    </location>
</feature>
<organism evidence="2">
    <name type="scientific">uncultured Rubrobacteraceae bacterium</name>
    <dbReference type="NCBI Taxonomy" id="349277"/>
    <lineage>
        <taxon>Bacteria</taxon>
        <taxon>Bacillati</taxon>
        <taxon>Actinomycetota</taxon>
        <taxon>Rubrobacteria</taxon>
        <taxon>Rubrobacterales</taxon>
        <taxon>Rubrobacteraceae</taxon>
        <taxon>environmental samples</taxon>
    </lineage>
</organism>
<feature type="compositionally biased region" description="Basic and acidic residues" evidence="1">
    <location>
        <begin position="1"/>
        <end position="22"/>
    </location>
</feature>
<dbReference type="AlphaFoldDB" id="A0A6J4QE95"/>
<feature type="region of interest" description="Disordered" evidence="1">
    <location>
        <begin position="1"/>
        <end position="70"/>
    </location>
</feature>
<gene>
    <name evidence="2" type="ORF">AVDCRST_MAG55-2984</name>
</gene>
<protein>
    <submittedName>
        <fullName evidence="2">Uncharacterized protein</fullName>
    </submittedName>
</protein>
<evidence type="ECO:0000313" key="2">
    <source>
        <dbReference type="EMBL" id="CAA9435532.1"/>
    </source>
</evidence>
<dbReference type="EMBL" id="CADCUZ010000151">
    <property type="protein sequence ID" value="CAA9435532.1"/>
    <property type="molecule type" value="Genomic_DNA"/>
</dbReference>
<reference evidence="2" key="1">
    <citation type="submission" date="2020-02" db="EMBL/GenBank/DDBJ databases">
        <authorList>
            <person name="Meier V. D."/>
        </authorList>
    </citation>
    <scope>NUCLEOTIDE SEQUENCE</scope>
    <source>
        <strain evidence="2">AVDCRST_MAG55</strain>
    </source>
</reference>
<proteinExistence type="predicted"/>
<accession>A0A6J4QE95</accession>
<evidence type="ECO:0000256" key="1">
    <source>
        <dbReference type="SAM" id="MobiDB-lite"/>
    </source>
</evidence>
<name>A0A6J4QE95_9ACTN</name>